<keyword evidence="7 13" id="KW-1133">Transmembrane helix</keyword>
<dbReference type="Gene3D" id="3.40.50.1820">
    <property type="entry name" value="alpha/beta hydrolase"/>
    <property type="match status" value="1"/>
</dbReference>
<evidence type="ECO:0000256" key="13">
    <source>
        <dbReference type="SAM" id="Phobius"/>
    </source>
</evidence>
<name>A0A4P9YH35_ROZAC</name>
<dbReference type="GO" id="GO:0016042">
    <property type="term" value="P:lipid catabolic process"/>
    <property type="evidence" value="ECO:0007669"/>
    <property type="project" value="UniProtKB-KW"/>
</dbReference>
<evidence type="ECO:0000313" key="15">
    <source>
        <dbReference type="EMBL" id="RKP18625.1"/>
    </source>
</evidence>
<accession>A0A4P9YH35</accession>
<dbReference type="InterPro" id="IPR025483">
    <property type="entry name" value="Lipase_euk"/>
</dbReference>
<evidence type="ECO:0000256" key="9">
    <source>
        <dbReference type="ARBA" id="ARBA00023136"/>
    </source>
</evidence>
<dbReference type="InterPro" id="IPR000073">
    <property type="entry name" value="AB_hydrolase_1"/>
</dbReference>
<evidence type="ECO:0000259" key="14">
    <source>
        <dbReference type="Pfam" id="PF00561"/>
    </source>
</evidence>
<feature type="active site" description="Charge relay system" evidence="12">
    <location>
        <position position="402"/>
    </location>
</feature>
<reference evidence="16" key="1">
    <citation type="journal article" date="2018" name="Nat. Microbiol.">
        <title>Leveraging single-cell genomics to expand the fungal tree of life.</title>
        <authorList>
            <person name="Ahrendt S.R."/>
            <person name="Quandt C.A."/>
            <person name="Ciobanu D."/>
            <person name="Clum A."/>
            <person name="Salamov A."/>
            <person name="Andreopoulos B."/>
            <person name="Cheng J.F."/>
            <person name="Woyke T."/>
            <person name="Pelin A."/>
            <person name="Henrissat B."/>
            <person name="Reynolds N.K."/>
            <person name="Benny G.L."/>
            <person name="Smith M.E."/>
            <person name="James T.Y."/>
            <person name="Grigoriev I.V."/>
        </authorList>
    </citation>
    <scope>NUCLEOTIDE SEQUENCE [LARGE SCALE GENOMIC DNA]</scope>
    <source>
        <strain evidence="16">CSF55</strain>
    </source>
</reference>
<dbReference type="GO" id="GO:0016788">
    <property type="term" value="F:hydrolase activity, acting on ester bonds"/>
    <property type="evidence" value="ECO:0007669"/>
    <property type="project" value="InterPro"/>
</dbReference>
<protein>
    <recommendedName>
        <fullName evidence="11">Lipase</fullName>
    </recommendedName>
</protein>
<evidence type="ECO:0000256" key="1">
    <source>
        <dbReference type="ARBA" id="ARBA00004167"/>
    </source>
</evidence>
<keyword evidence="5 11" id="KW-0378">Hydrolase</keyword>
<keyword evidence="10" id="KW-0325">Glycoprotein</keyword>
<dbReference type="PANTHER" id="PTHR11005">
    <property type="entry name" value="LYSOSOMAL ACID LIPASE-RELATED"/>
    <property type="match status" value="1"/>
</dbReference>
<evidence type="ECO:0000256" key="6">
    <source>
        <dbReference type="ARBA" id="ARBA00022963"/>
    </source>
</evidence>
<evidence type="ECO:0000256" key="7">
    <source>
        <dbReference type="ARBA" id="ARBA00022989"/>
    </source>
</evidence>
<dbReference type="FunFam" id="3.40.50.1820:FF:000095">
    <property type="entry name" value="Triglyceride lipase-cholesterol esterase"/>
    <property type="match status" value="1"/>
</dbReference>
<sequence length="427" mass="49345">MIPILSRLGIRDYMRLLICFVILFIESVVRSFLNLIPFNAGWKRLSRRMMNPVLKFVRTKKRKMSTYHVIEYNDPDTPTMIKQSRGFECEEHLVVTEDGYILVLHRIVPAVKKKAGKPVLFMHGFMMNSEVWVCHPGENQSLAFELASRGYDVWLGNSRGNKYSCKHVKMKPCNEDFWDYALDELAIMDVPAIVDYILDIVPYNSLSYVGFSQGTAQCFASLSINPHLNKKINCFVALAAVTRPSGLENKFVKSLIKITPKLVFLLFGRKNLISSVIWWKQILGRDLYSTCIDKSMNILFGWNTNCIAKEHKPILYSHLYSYGSVKQVVHWFQIYQYQEFQMYDENEEFFASGHQIPKFPLQNIEVPIHLFHGLSDTLSDIAYTLSSCPTNTKVYSIENYEHLDFLWASDVGSQVNKSVIKIIEKLP</sequence>
<evidence type="ECO:0000256" key="5">
    <source>
        <dbReference type="ARBA" id="ARBA00022801"/>
    </source>
</evidence>
<proteinExistence type="inferred from homology"/>
<evidence type="ECO:0000313" key="16">
    <source>
        <dbReference type="Proteomes" id="UP000281549"/>
    </source>
</evidence>
<dbReference type="Pfam" id="PF00561">
    <property type="entry name" value="Abhydrolase_1"/>
    <property type="match status" value="1"/>
</dbReference>
<gene>
    <name evidence="15" type="ORF">ROZALSC1DRAFT_29703</name>
</gene>
<feature type="active site" description="Charge relay system" evidence="12">
    <location>
        <position position="376"/>
    </location>
</feature>
<comment type="subcellular location">
    <subcellularLocation>
        <location evidence="1">Membrane</location>
        <topology evidence="1">Single-pass membrane protein</topology>
    </subcellularLocation>
</comment>
<dbReference type="GO" id="GO:0016020">
    <property type="term" value="C:membrane"/>
    <property type="evidence" value="ECO:0007669"/>
    <property type="project" value="UniProtKB-SubCell"/>
</dbReference>
<keyword evidence="6 11" id="KW-0442">Lipid degradation</keyword>
<dbReference type="EMBL" id="ML005409">
    <property type="protein sequence ID" value="RKP18625.1"/>
    <property type="molecule type" value="Genomic_DNA"/>
</dbReference>
<organism evidence="15 16">
    <name type="scientific">Rozella allomycis (strain CSF55)</name>
    <dbReference type="NCBI Taxonomy" id="988480"/>
    <lineage>
        <taxon>Eukaryota</taxon>
        <taxon>Fungi</taxon>
        <taxon>Fungi incertae sedis</taxon>
        <taxon>Cryptomycota</taxon>
        <taxon>Cryptomycota incertae sedis</taxon>
        <taxon>Rozella</taxon>
    </lineage>
</organism>
<evidence type="ECO:0000256" key="3">
    <source>
        <dbReference type="ARBA" id="ARBA00022692"/>
    </source>
</evidence>
<feature type="domain" description="AB hydrolase-1" evidence="14">
    <location>
        <begin position="117"/>
        <end position="408"/>
    </location>
</feature>
<dbReference type="AlphaFoldDB" id="A0A4P9YH35"/>
<keyword evidence="4" id="KW-0732">Signal</keyword>
<dbReference type="SUPFAM" id="SSF53474">
    <property type="entry name" value="alpha/beta-Hydrolases"/>
    <property type="match status" value="1"/>
</dbReference>
<dbReference type="PIRSF" id="PIRSF000862">
    <property type="entry name" value="Steryl_ester_lip"/>
    <property type="match status" value="1"/>
</dbReference>
<evidence type="ECO:0000256" key="12">
    <source>
        <dbReference type="PIRSR" id="PIRSR000862-1"/>
    </source>
</evidence>
<evidence type="ECO:0000256" key="4">
    <source>
        <dbReference type="ARBA" id="ARBA00022729"/>
    </source>
</evidence>
<evidence type="ECO:0000256" key="2">
    <source>
        <dbReference type="ARBA" id="ARBA00010701"/>
    </source>
</evidence>
<keyword evidence="3 13" id="KW-0812">Transmembrane</keyword>
<dbReference type="InterPro" id="IPR029058">
    <property type="entry name" value="AB_hydrolase_fold"/>
</dbReference>
<dbReference type="Proteomes" id="UP000281549">
    <property type="component" value="Unassembled WGS sequence"/>
</dbReference>
<evidence type="ECO:0000256" key="10">
    <source>
        <dbReference type="ARBA" id="ARBA00023180"/>
    </source>
</evidence>
<evidence type="ECO:0000256" key="11">
    <source>
        <dbReference type="PIRNR" id="PIRNR000862"/>
    </source>
</evidence>
<feature type="active site" description="Nucleophile" evidence="12">
    <location>
        <position position="212"/>
    </location>
</feature>
<keyword evidence="9 13" id="KW-0472">Membrane</keyword>
<feature type="transmembrane region" description="Helical" evidence="13">
    <location>
        <begin position="13"/>
        <end position="40"/>
    </location>
</feature>
<keyword evidence="8" id="KW-0443">Lipid metabolism</keyword>
<evidence type="ECO:0000256" key="8">
    <source>
        <dbReference type="ARBA" id="ARBA00023098"/>
    </source>
</evidence>
<comment type="similarity">
    <text evidence="2 11">Belongs to the AB hydrolase superfamily. Lipase family.</text>
</comment>